<protein>
    <submittedName>
        <fullName evidence="1">Uncharacterized protein</fullName>
    </submittedName>
</protein>
<gene>
    <name evidence="1" type="ORF">DUI87_22424</name>
</gene>
<evidence type="ECO:0000313" key="2">
    <source>
        <dbReference type="Proteomes" id="UP000269221"/>
    </source>
</evidence>
<keyword evidence="2" id="KW-1185">Reference proteome</keyword>
<dbReference type="Proteomes" id="UP000269221">
    <property type="component" value="Unassembled WGS sequence"/>
</dbReference>
<name>A0A3M0JKC1_HIRRU</name>
<sequence>MEPVGVAHPTLPSGLGLEGSALATSAPVPPVEGTRGVDSTGGGVLVSFSLDPTLMGRWTTLLRSGVVVPAVGLRLPSGALLRVVLDTLLSAPAPWATVEDGAHGAGRDSSMASSDGLLAGASATLAVAKLLPRLRLNVALLAGSSSAVDGAAPAAAAGPAPPLLPAASAMAAVGAGVFTFSANGTTAGM</sequence>
<accession>A0A3M0JKC1</accession>
<dbReference type="AlphaFoldDB" id="A0A3M0JKC1"/>
<organism evidence="1 2">
    <name type="scientific">Hirundo rustica rustica</name>
    <dbReference type="NCBI Taxonomy" id="333673"/>
    <lineage>
        <taxon>Eukaryota</taxon>
        <taxon>Metazoa</taxon>
        <taxon>Chordata</taxon>
        <taxon>Craniata</taxon>
        <taxon>Vertebrata</taxon>
        <taxon>Euteleostomi</taxon>
        <taxon>Archelosauria</taxon>
        <taxon>Archosauria</taxon>
        <taxon>Dinosauria</taxon>
        <taxon>Saurischia</taxon>
        <taxon>Theropoda</taxon>
        <taxon>Coelurosauria</taxon>
        <taxon>Aves</taxon>
        <taxon>Neognathae</taxon>
        <taxon>Neoaves</taxon>
        <taxon>Telluraves</taxon>
        <taxon>Australaves</taxon>
        <taxon>Passeriformes</taxon>
        <taxon>Sylvioidea</taxon>
        <taxon>Hirundinidae</taxon>
        <taxon>Hirundo</taxon>
    </lineage>
</organism>
<proteinExistence type="predicted"/>
<reference evidence="1 2" key="1">
    <citation type="submission" date="2018-07" db="EMBL/GenBank/DDBJ databases">
        <title>A high quality draft genome assembly of the barn swallow (H. rustica rustica).</title>
        <authorList>
            <person name="Formenti G."/>
            <person name="Chiara M."/>
            <person name="Poveda L."/>
            <person name="Francoijs K.-J."/>
            <person name="Bonisoli-Alquati A."/>
            <person name="Canova L."/>
            <person name="Gianfranceschi L."/>
            <person name="Horner D.S."/>
            <person name="Saino N."/>
        </authorList>
    </citation>
    <scope>NUCLEOTIDE SEQUENCE [LARGE SCALE GENOMIC DNA]</scope>
    <source>
        <strain evidence="1">Chelidonia</strain>
        <tissue evidence="1">Blood</tissue>
    </source>
</reference>
<dbReference type="EMBL" id="QRBI01000142">
    <property type="protein sequence ID" value="RMC00741.1"/>
    <property type="molecule type" value="Genomic_DNA"/>
</dbReference>
<comment type="caution">
    <text evidence="1">The sequence shown here is derived from an EMBL/GenBank/DDBJ whole genome shotgun (WGS) entry which is preliminary data.</text>
</comment>
<evidence type="ECO:0000313" key="1">
    <source>
        <dbReference type="EMBL" id="RMC00741.1"/>
    </source>
</evidence>